<dbReference type="EMBL" id="FWWW01000039">
    <property type="protein sequence ID" value="SMB84488.1"/>
    <property type="molecule type" value="Genomic_DNA"/>
</dbReference>
<dbReference type="AlphaFoldDB" id="A0A1W1UTL2"/>
<accession>A0A1W1UTL2</accession>
<dbReference type="PANTHER" id="PTHR30146:SF24">
    <property type="entry name" value="XYLOSE OPERON REGULATORY PROTEIN"/>
    <property type="match status" value="1"/>
</dbReference>
<dbReference type="PROSITE" id="PS50932">
    <property type="entry name" value="HTH_LACI_2"/>
    <property type="match status" value="1"/>
</dbReference>
<dbReference type="CDD" id="cd01392">
    <property type="entry name" value="HTH_LacI"/>
    <property type="match status" value="1"/>
</dbReference>
<feature type="domain" description="HTH lacI-type" evidence="4">
    <location>
        <begin position="50"/>
        <end position="104"/>
    </location>
</feature>
<gene>
    <name evidence="5" type="ORF">SAMN00120144_0859</name>
</gene>
<dbReference type="Pfam" id="PF00356">
    <property type="entry name" value="LacI"/>
    <property type="match status" value="1"/>
</dbReference>
<evidence type="ECO:0000313" key="6">
    <source>
        <dbReference type="Proteomes" id="UP000192266"/>
    </source>
</evidence>
<evidence type="ECO:0000259" key="4">
    <source>
        <dbReference type="PROSITE" id="PS50932"/>
    </source>
</evidence>
<dbReference type="SMART" id="SM00354">
    <property type="entry name" value="HTH_LACI"/>
    <property type="match status" value="1"/>
</dbReference>
<proteinExistence type="predicted"/>
<keyword evidence="1" id="KW-0805">Transcription regulation</keyword>
<keyword evidence="6" id="KW-1185">Reference proteome</keyword>
<organism evidence="5 6">
    <name type="scientific">Hymenobacter roseosalivarius DSM 11622</name>
    <dbReference type="NCBI Taxonomy" id="645990"/>
    <lineage>
        <taxon>Bacteria</taxon>
        <taxon>Pseudomonadati</taxon>
        <taxon>Bacteroidota</taxon>
        <taxon>Cytophagia</taxon>
        <taxon>Cytophagales</taxon>
        <taxon>Hymenobacteraceae</taxon>
        <taxon>Hymenobacter</taxon>
    </lineage>
</organism>
<dbReference type="InterPro" id="IPR010982">
    <property type="entry name" value="Lambda_DNA-bd_dom_sf"/>
</dbReference>
<dbReference type="PANTHER" id="PTHR30146">
    <property type="entry name" value="LACI-RELATED TRANSCRIPTIONAL REPRESSOR"/>
    <property type="match status" value="1"/>
</dbReference>
<sequence>MIKCTKCTSADAVMGAGFIRGRQRFFCKTCGYHFTDNKALLGPERKRHQTTISDVAKVLGVAPSTVSRALNDHSDINSNTQQAIIDVVRQLDYQPNLLAQSLRAAKPKPLAS</sequence>
<dbReference type="STRING" id="645990.SAMN00120144_0859"/>
<dbReference type="InterPro" id="IPR000843">
    <property type="entry name" value="HTH_LacI"/>
</dbReference>
<dbReference type="GO" id="GO:0000976">
    <property type="term" value="F:transcription cis-regulatory region binding"/>
    <property type="evidence" value="ECO:0007669"/>
    <property type="project" value="TreeGrafter"/>
</dbReference>
<protein>
    <submittedName>
        <fullName evidence="5">Transcriptional regulator, LacI family</fullName>
    </submittedName>
</protein>
<evidence type="ECO:0000256" key="2">
    <source>
        <dbReference type="ARBA" id="ARBA00023125"/>
    </source>
</evidence>
<name>A0A1W1UTL2_9BACT</name>
<dbReference type="SUPFAM" id="SSF47413">
    <property type="entry name" value="lambda repressor-like DNA-binding domains"/>
    <property type="match status" value="1"/>
</dbReference>
<evidence type="ECO:0000313" key="5">
    <source>
        <dbReference type="EMBL" id="SMB84488.1"/>
    </source>
</evidence>
<reference evidence="5 6" key="1">
    <citation type="submission" date="2017-04" db="EMBL/GenBank/DDBJ databases">
        <authorList>
            <person name="Afonso C.L."/>
            <person name="Miller P.J."/>
            <person name="Scott M.A."/>
            <person name="Spackman E."/>
            <person name="Goraichik I."/>
            <person name="Dimitrov K.M."/>
            <person name="Suarez D.L."/>
            <person name="Swayne D.E."/>
        </authorList>
    </citation>
    <scope>NUCLEOTIDE SEQUENCE [LARGE SCALE GENOMIC DNA]</scope>
    <source>
        <strain evidence="5 6">DSM 11622</strain>
    </source>
</reference>
<dbReference type="Proteomes" id="UP000192266">
    <property type="component" value="Unassembled WGS sequence"/>
</dbReference>
<evidence type="ECO:0000256" key="1">
    <source>
        <dbReference type="ARBA" id="ARBA00023015"/>
    </source>
</evidence>
<keyword evidence="3" id="KW-0804">Transcription</keyword>
<evidence type="ECO:0000256" key="3">
    <source>
        <dbReference type="ARBA" id="ARBA00023163"/>
    </source>
</evidence>
<dbReference type="Gene3D" id="1.10.260.40">
    <property type="entry name" value="lambda repressor-like DNA-binding domains"/>
    <property type="match status" value="1"/>
</dbReference>
<keyword evidence="2" id="KW-0238">DNA-binding</keyword>
<dbReference type="GO" id="GO:0003700">
    <property type="term" value="F:DNA-binding transcription factor activity"/>
    <property type="evidence" value="ECO:0007669"/>
    <property type="project" value="TreeGrafter"/>
</dbReference>